<dbReference type="AlphaFoldDB" id="G2GI70"/>
<sequence>MACPPAGVLLDDAFALWPDALLVAVLDGVADDEEPPLPLEHPLKVAIVTRAAVPTTASRIRAIPNSTR</sequence>
<dbReference type="Proteomes" id="UP000004217">
    <property type="component" value="Unassembled WGS sequence"/>
</dbReference>
<name>G2GI70_9ACTN</name>
<accession>G2GI70</accession>
<organism evidence="1 2">
    <name type="scientific">Streptomyces zinciresistens K42</name>
    <dbReference type="NCBI Taxonomy" id="700597"/>
    <lineage>
        <taxon>Bacteria</taxon>
        <taxon>Bacillati</taxon>
        <taxon>Actinomycetota</taxon>
        <taxon>Actinomycetes</taxon>
        <taxon>Kitasatosporales</taxon>
        <taxon>Streptomycetaceae</taxon>
        <taxon>Streptomyces</taxon>
    </lineage>
</organism>
<gene>
    <name evidence="1" type="ORF">SZN_26049</name>
</gene>
<protein>
    <submittedName>
        <fullName evidence="1">Uncharacterized protein</fullName>
    </submittedName>
</protein>
<dbReference type="EMBL" id="AGBF01000122">
    <property type="protein sequence ID" value="EGX56802.1"/>
    <property type="molecule type" value="Genomic_DNA"/>
</dbReference>
<reference evidence="1 2" key="1">
    <citation type="submission" date="2011-08" db="EMBL/GenBank/DDBJ databases">
        <authorList>
            <person name="Lin Y."/>
            <person name="Hao X."/>
            <person name="Johnstone L."/>
            <person name="Miller S.J."/>
            <person name="Wei G."/>
            <person name="Rensing C."/>
        </authorList>
    </citation>
    <scope>NUCLEOTIDE SEQUENCE [LARGE SCALE GENOMIC DNA]</scope>
    <source>
        <strain evidence="1 2">K42</strain>
    </source>
</reference>
<dbReference type="PATRIC" id="fig|700597.3.peg.5115"/>
<comment type="caution">
    <text evidence="1">The sequence shown here is derived from an EMBL/GenBank/DDBJ whole genome shotgun (WGS) entry which is preliminary data.</text>
</comment>
<evidence type="ECO:0000313" key="2">
    <source>
        <dbReference type="Proteomes" id="UP000004217"/>
    </source>
</evidence>
<evidence type="ECO:0000313" key="1">
    <source>
        <dbReference type="EMBL" id="EGX56802.1"/>
    </source>
</evidence>
<keyword evidence="2" id="KW-1185">Reference proteome</keyword>
<proteinExistence type="predicted"/>